<dbReference type="EMBL" id="VICG01000001">
    <property type="protein sequence ID" value="KAA8577305.1"/>
    <property type="molecule type" value="Genomic_DNA"/>
</dbReference>
<protein>
    <submittedName>
        <fullName evidence="1">Uncharacterized protein</fullName>
    </submittedName>
</protein>
<proteinExistence type="predicted"/>
<reference evidence="1 2" key="1">
    <citation type="submission" date="2019-06" db="EMBL/GenBank/DDBJ databases">
        <title>Genome Sequence of the Brown Rot Fungal Pathogen Monilinia fructicola.</title>
        <authorList>
            <person name="De Miccolis Angelini R.M."/>
            <person name="Landi L."/>
            <person name="Abate D."/>
            <person name="Pollastro S."/>
            <person name="Romanazzi G."/>
            <person name="Faretra F."/>
        </authorList>
    </citation>
    <scope>NUCLEOTIDE SEQUENCE [LARGE SCALE GENOMIC DNA]</scope>
    <source>
        <strain evidence="1 2">Mfrc123</strain>
    </source>
</reference>
<comment type="caution">
    <text evidence="1">The sequence shown here is derived from an EMBL/GenBank/DDBJ whole genome shotgun (WGS) entry which is preliminary data.</text>
</comment>
<accession>A0A5M9KEA5</accession>
<organism evidence="1 2">
    <name type="scientific">Monilinia fructicola</name>
    <name type="common">Brown rot fungus</name>
    <name type="synonym">Ciboria fructicola</name>
    <dbReference type="NCBI Taxonomy" id="38448"/>
    <lineage>
        <taxon>Eukaryota</taxon>
        <taxon>Fungi</taxon>
        <taxon>Dikarya</taxon>
        <taxon>Ascomycota</taxon>
        <taxon>Pezizomycotina</taxon>
        <taxon>Leotiomycetes</taxon>
        <taxon>Helotiales</taxon>
        <taxon>Sclerotiniaceae</taxon>
        <taxon>Monilinia</taxon>
    </lineage>
</organism>
<sequence length="166" mass="18594">MSLVPQGFWVPKVIHYTIPSVASQVFNSHEVCFIDNVKVKVTTSRFYCLKISIQSHPKFPISSINRCLLIGPAVKTQKEKPTSRFQGYVGQKSNPLMGLRSPNITWFSVGFSIITFTPGSMIDLLRTYTILLHLQTSHLSLINHHKPTTTPPSLLSISPILILSTF</sequence>
<evidence type="ECO:0000313" key="1">
    <source>
        <dbReference type="EMBL" id="KAA8577305.1"/>
    </source>
</evidence>
<dbReference type="Proteomes" id="UP000322873">
    <property type="component" value="Unassembled WGS sequence"/>
</dbReference>
<evidence type="ECO:0000313" key="2">
    <source>
        <dbReference type="Proteomes" id="UP000322873"/>
    </source>
</evidence>
<name>A0A5M9KEA5_MONFR</name>
<gene>
    <name evidence="1" type="ORF">EYC84_007276</name>
</gene>
<keyword evidence="2" id="KW-1185">Reference proteome</keyword>
<dbReference type="AlphaFoldDB" id="A0A5M9KEA5"/>